<sequence>MLKKRAGFTLIELLVVIAIIAILVALLLPAVQQAREAARRSSCKNNLKQLGLALHNYHDTYTVLPPAWINRKAPATLITTTYGWATFILPYVEQAALYDQINPNGDTMAAASTNSLNTGLSAYSCPSDTGAPNNTAFGGYGKHNYPITEEIAKENSSTKLRDITDGTSNTFLCGEKSRVYQGNGLKAIGSIWPGKQANSTASAHGRASHNINTNWAGTQANFTVNAGAGDGNCTRYTYSSLHKGGAQFVMVDGSVRFVSENIASIPTNSCTAPTAAAGSLYQNIMIIDDGFVIGEF</sequence>
<dbReference type="InterPro" id="IPR027558">
    <property type="entry name" value="Pre_pil_HX9DG_C"/>
</dbReference>
<gene>
    <name evidence="2" type="primary">xcpT_20</name>
    <name evidence="2" type="ORF">Pan54_31510</name>
</gene>
<evidence type="ECO:0000313" key="2">
    <source>
        <dbReference type="EMBL" id="TWT62409.1"/>
    </source>
</evidence>
<evidence type="ECO:0000259" key="1">
    <source>
        <dbReference type="Pfam" id="PF07596"/>
    </source>
</evidence>
<dbReference type="NCBIfam" id="TIGR04294">
    <property type="entry name" value="pre_pil_HX9DG"/>
    <property type="match status" value="1"/>
</dbReference>
<dbReference type="InterPro" id="IPR045584">
    <property type="entry name" value="Pilin-like"/>
</dbReference>
<dbReference type="NCBIfam" id="TIGR02532">
    <property type="entry name" value="IV_pilin_GFxxxE"/>
    <property type="match status" value="1"/>
</dbReference>
<dbReference type="SUPFAM" id="SSF54523">
    <property type="entry name" value="Pili subunits"/>
    <property type="match status" value="1"/>
</dbReference>
<keyword evidence="3" id="KW-1185">Reference proteome</keyword>
<feature type="domain" description="DUF1559" evidence="1">
    <location>
        <begin position="32"/>
        <end position="263"/>
    </location>
</feature>
<dbReference type="InterPro" id="IPR012902">
    <property type="entry name" value="N_methyl_site"/>
</dbReference>
<dbReference type="Pfam" id="PF07596">
    <property type="entry name" value="SBP_bac_10"/>
    <property type="match status" value="1"/>
</dbReference>
<dbReference type="RefSeq" id="WP_146504268.1">
    <property type="nucleotide sequence ID" value="NZ_SJPG01000001.1"/>
</dbReference>
<dbReference type="Gene3D" id="3.30.700.10">
    <property type="entry name" value="Glycoprotein, Type 4 Pilin"/>
    <property type="match status" value="1"/>
</dbReference>
<dbReference type="OrthoDB" id="263714at2"/>
<organism evidence="2 3">
    <name type="scientific">Rubinisphaera italica</name>
    <dbReference type="NCBI Taxonomy" id="2527969"/>
    <lineage>
        <taxon>Bacteria</taxon>
        <taxon>Pseudomonadati</taxon>
        <taxon>Planctomycetota</taxon>
        <taxon>Planctomycetia</taxon>
        <taxon>Planctomycetales</taxon>
        <taxon>Planctomycetaceae</taxon>
        <taxon>Rubinisphaera</taxon>
    </lineage>
</organism>
<name>A0A5C5XI64_9PLAN</name>
<comment type="caution">
    <text evidence="2">The sequence shown here is derived from an EMBL/GenBank/DDBJ whole genome shotgun (WGS) entry which is preliminary data.</text>
</comment>
<evidence type="ECO:0000313" key="3">
    <source>
        <dbReference type="Proteomes" id="UP000316095"/>
    </source>
</evidence>
<dbReference type="PANTHER" id="PTHR30093:SF2">
    <property type="entry name" value="TYPE II SECRETION SYSTEM PROTEIN H"/>
    <property type="match status" value="1"/>
</dbReference>
<dbReference type="PANTHER" id="PTHR30093">
    <property type="entry name" value="GENERAL SECRETION PATHWAY PROTEIN G"/>
    <property type="match status" value="1"/>
</dbReference>
<dbReference type="Pfam" id="PF07963">
    <property type="entry name" value="N_methyl"/>
    <property type="match status" value="1"/>
</dbReference>
<accession>A0A5C5XI64</accession>
<dbReference type="AlphaFoldDB" id="A0A5C5XI64"/>
<proteinExistence type="predicted"/>
<reference evidence="2 3" key="1">
    <citation type="submission" date="2019-02" db="EMBL/GenBank/DDBJ databases">
        <title>Deep-cultivation of Planctomycetes and their phenomic and genomic characterization uncovers novel biology.</title>
        <authorList>
            <person name="Wiegand S."/>
            <person name="Jogler M."/>
            <person name="Boedeker C."/>
            <person name="Pinto D."/>
            <person name="Vollmers J."/>
            <person name="Rivas-Marin E."/>
            <person name="Kohn T."/>
            <person name="Peeters S.H."/>
            <person name="Heuer A."/>
            <person name="Rast P."/>
            <person name="Oberbeckmann S."/>
            <person name="Bunk B."/>
            <person name="Jeske O."/>
            <person name="Meyerdierks A."/>
            <person name="Storesund J.E."/>
            <person name="Kallscheuer N."/>
            <person name="Luecker S."/>
            <person name="Lage O.M."/>
            <person name="Pohl T."/>
            <person name="Merkel B.J."/>
            <person name="Hornburger P."/>
            <person name="Mueller R.-W."/>
            <person name="Bruemmer F."/>
            <person name="Labrenz M."/>
            <person name="Spormann A.M."/>
            <person name="Op Den Camp H."/>
            <person name="Overmann J."/>
            <person name="Amann R."/>
            <person name="Jetten M.S.M."/>
            <person name="Mascher T."/>
            <person name="Medema M.H."/>
            <person name="Devos D.P."/>
            <person name="Kaster A.-K."/>
            <person name="Ovreas L."/>
            <person name="Rohde M."/>
            <person name="Galperin M.Y."/>
            <person name="Jogler C."/>
        </authorList>
    </citation>
    <scope>NUCLEOTIDE SEQUENCE [LARGE SCALE GENOMIC DNA]</scope>
    <source>
        <strain evidence="2 3">Pan54</strain>
    </source>
</reference>
<dbReference type="Proteomes" id="UP000316095">
    <property type="component" value="Unassembled WGS sequence"/>
</dbReference>
<dbReference type="InterPro" id="IPR011453">
    <property type="entry name" value="DUF1559"/>
</dbReference>
<dbReference type="EMBL" id="SJPG01000001">
    <property type="protein sequence ID" value="TWT62409.1"/>
    <property type="molecule type" value="Genomic_DNA"/>
</dbReference>
<dbReference type="PROSITE" id="PS00409">
    <property type="entry name" value="PROKAR_NTER_METHYL"/>
    <property type="match status" value="1"/>
</dbReference>
<protein>
    <submittedName>
        <fullName evidence="2">Type II secretion system protein G</fullName>
    </submittedName>
</protein>